<evidence type="ECO:0000256" key="7">
    <source>
        <dbReference type="ARBA" id="ARBA00025157"/>
    </source>
</evidence>
<evidence type="ECO:0000256" key="1">
    <source>
        <dbReference type="ARBA" id="ARBA00004202"/>
    </source>
</evidence>
<dbReference type="GO" id="GO:0042626">
    <property type="term" value="F:ATPase-coupled transmembrane transporter activity"/>
    <property type="evidence" value="ECO:0007669"/>
    <property type="project" value="TreeGrafter"/>
</dbReference>
<keyword evidence="6" id="KW-0472">Membrane</keyword>
<proteinExistence type="inferred from homology"/>
<evidence type="ECO:0000256" key="4">
    <source>
        <dbReference type="ARBA" id="ARBA00022741"/>
    </source>
</evidence>
<dbReference type="InterPro" id="IPR027417">
    <property type="entry name" value="P-loop_NTPase"/>
</dbReference>
<evidence type="ECO:0000256" key="5">
    <source>
        <dbReference type="ARBA" id="ARBA00022840"/>
    </source>
</evidence>
<dbReference type="InterPro" id="IPR003593">
    <property type="entry name" value="AAA+_ATPase"/>
</dbReference>
<dbReference type="AlphaFoldDB" id="A0A1D8S6G5"/>
<keyword evidence="4" id="KW-0547">Nucleotide-binding</keyword>
<dbReference type="KEGG" id="halh:HTSR_1776"/>
<dbReference type="PANTHER" id="PTHR43553">
    <property type="entry name" value="HEAVY METAL TRANSPORTER"/>
    <property type="match status" value="1"/>
</dbReference>
<dbReference type="PANTHER" id="PTHR43553:SF24">
    <property type="entry name" value="ENERGY-COUPLING FACTOR TRANSPORTER ATP-BINDING PROTEIN ECFA1"/>
    <property type="match status" value="1"/>
</dbReference>
<dbReference type="CDD" id="cd03225">
    <property type="entry name" value="ABC_cobalt_CbiO_domain1"/>
    <property type="match status" value="1"/>
</dbReference>
<sequence length="247" mass="25680">MSVVTAQGLRVEDREGGRLLGDLSLSIGAGETVLLAGASGSGKSLLGMALGGLLANRPGLTVLGSVERSGSVGVLLQNPSTQLVRSGVRSDVAFGLENRGVEPAIIHERIESWAERLDATHLLDRSIDALSRGETTLVALLGTLVTEPDLIVLDEPLTALDATNRDLVLGAIEELQGDTGLLVTEHDAGPLLQRADRALVLESGRIAASGEPRAVLESLREAGVNLPFGTEVALERGIPVDRVPLSG</sequence>
<dbReference type="GO" id="GO:0043190">
    <property type="term" value="C:ATP-binding cassette (ABC) transporter complex"/>
    <property type="evidence" value="ECO:0007669"/>
    <property type="project" value="TreeGrafter"/>
</dbReference>
<dbReference type="GO" id="GO:0005524">
    <property type="term" value="F:ATP binding"/>
    <property type="evidence" value="ECO:0007669"/>
    <property type="project" value="UniProtKB-KW"/>
</dbReference>
<comment type="function">
    <text evidence="7">Probably part of an ABC transporter complex. Responsible for energy coupling to the transport system.</text>
</comment>
<dbReference type="InterPro" id="IPR015856">
    <property type="entry name" value="ABC_transpr_CbiO/EcfA_su"/>
</dbReference>
<dbReference type="GeneID" id="29829763"/>
<gene>
    <name evidence="9" type="primary">cbiO1</name>
    <name evidence="9" type="ORF">HTSR_1776</name>
</gene>
<organism evidence="9 10">
    <name type="scientific">Halodesulfurarchaeum formicicum</name>
    <dbReference type="NCBI Taxonomy" id="1873524"/>
    <lineage>
        <taxon>Archaea</taxon>
        <taxon>Methanobacteriati</taxon>
        <taxon>Methanobacteriota</taxon>
        <taxon>Stenosarchaea group</taxon>
        <taxon>Halobacteria</taxon>
        <taxon>Halobacteriales</taxon>
        <taxon>Halobacteriaceae</taxon>
        <taxon>Halodesulfurarchaeum</taxon>
    </lineage>
</organism>
<dbReference type="InterPro" id="IPR003439">
    <property type="entry name" value="ABC_transporter-like_ATP-bd"/>
</dbReference>
<evidence type="ECO:0000256" key="6">
    <source>
        <dbReference type="ARBA" id="ARBA00023136"/>
    </source>
</evidence>
<dbReference type="InterPro" id="IPR050095">
    <property type="entry name" value="ECF_ABC_transporter_ATP-bd"/>
</dbReference>
<dbReference type="GO" id="GO:0016887">
    <property type="term" value="F:ATP hydrolysis activity"/>
    <property type="evidence" value="ECO:0007669"/>
    <property type="project" value="InterPro"/>
</dbReference>
<accession>A0A1D8S6G5</accession>
<reference evidence="9 10" key="1">
    <citation type="submission" date="2016-06" db="EMBL/GenBank/DDBJ databases">
        <title>Discovery of anaerobic lithoheterotrophic haloarchaeon capable of sulfur respiration by hydrogen and formate.</title>
        <authorList>
            <person name="Sorokin D.Y."/>
            <person name="Kublanov I.V."/>
            <person name="Roman P."/>
            <person name="Sinninghe Damste J.S."/>
            <person name="Golyshin P.N."/>
            <person name="Rojo D."/>
            <person name="Ciordia S."/>
            <person name="Mena Md.C."/>
            <person name="Ferrer M."/>
            <person name="Smedile F."/>
            <person name="Messina E."/>
            <person name="La Cono V."/>
            <person name="Yakimov M.M."/>
        </authorList>
    </citation>
    <scope>NUCLEOTIDE SEQUENCE [LARGE SCALE GENOMIC DNA]</scope>
    <source>
        <strain evidence="9 10">HTSR1</strain>
    </source>
</reference>
<evidence type="ECO:0000313" key="10">
    <source>
        <dbReference type="Proteomes" id="UP000185608"/>
    </source>
</evidence>
<dbReference type="Gene3D" id="3.40.50.300">
    <property type="entry name" value="P-loop containing nucleotide triphosphate hydrolases"/>
    <property type="match status" value="1"/>
</dbReference>
<dbReference type="Pfam" id="PF00005">
    <property type="entry name" value="ABC_tran"/>
    <property type="match status" value="1"/>
</dbReference>
<evidence type="ECO:0000313" key="9">
    <source>
        <dbReference type="EMBL" id="AOW80945.1"/>
    </source>
</evidence>
<keyword evidence="5 9" id="KW-0067">ATP-binding</keyword>
<name>A0A1D8S6G5_9EURY</name>
<dbReference type="SMART" id="SM00382">
    <property type="entry name" value="AAA"/>
    <property type="match status" value="1"/>
</dbReference>
<comment type="subcellular location">
    <subcellularLocation>
        <location evidence="1">Cell membrane</location>
        <topology evidence="1">Peripheral membrane protein</topology>
    </subcellularLocation>
</comment>
<dbReference type="SUPFAM" id="SSF52540">
    <property type="entry name" value="P-loop containing nucleoside triphosphate hydrolases"/>
    <property type="match status" value="1"/>
</dbReference>
<dbReference type="EMBL" id="CP016070">
    <property type="protein sequence ID" value="AOW80945.1"/>
    <property type="molecule type" value="Genomic_DNA"/>
</dbReference>
<keyword evidence="3" id="KW-0813">Transport</keyword>
<evidence type="ECO:0000256" key="3">
    <source>
        <dbReference type="ARBA" id="ARBA00022448"/>
    </source>
</evidence>
<protein>
    <submittedName>
        <fullName evidence="9">Cobalt transport ATP-binding protein</fullName>
    </submittedName>
</protein>
<feature type="domain" description="ABC transporter" evidence="8">
    <location>
        <begin position="4"/>
        <end position="228"/>
    </location>
</feature>
<comment type="similarity">
    <text evidence="2">Belongs to the ABC transporter superfamily.</text>
</comment>
<dbReference type="STRING" id="1873524.HSR6_1842"/>
<dbReference type="RefSeq" id="WP_070365600.1">
    <property type="nucleotide sequence ID" value="NZ_CP016070.1"/>
</dbReference>
<dbReference type="PROSITE" id="PS50893">
    <property type="entry name" value="ABC_TRANSPORTER_2"/>
    <property type="match status" value="1"/>
</dbReference>
<evidence type="ECO:0000259" key="8">
    <source>
        <dbReference type="PROSITE" id="PS50893"/>
    </source>
</evidence>
<dbReference type="Proteomes" id="UP000185608">
    <property type="component" value="Chromosome"/>
</dbReference>
<evidence type="ECO:0000256" key="2">
    <source>
        <dbReference type="ARBA" id="ARBA00005417"/>
    </source>
</evidence>